<evidence type="ECO:0000256" key="2">
    <source>
        <dbReference type="SAM" id="SignalP"/>
    </source>
</evidence>
<dbReference type="FunFam" id="3.40.33.10:FF:000010">
    <property type="entry name" value="Predicted protein"/>
    <property type="match status" value="1"/>
</dbReference>
<dbReference type="AlphaFoldDB" id="A0A077WZK6"/>
<feature type="compositionally biased region" description="Low complexity" evidence="1">
    <location>
        <begin position="110"/>
        <end position="154"/>
    </location>
</feature>
<feature type="domain" description="SCP" evidence="3">
    <location>
        <begin position="154"/>
        <end position="277"/>
    </location>
</feature>
<organism evidence="4">
    <name type="scientific">Lichtheimia ramosa</name>
    <dbReference type="NCBI Taxonomy" id="688394"/>
    <lineage>
        <taxon>Eukaryota</taxon>
        <taxon>Fungi</taxon>
        <taxon>Fungi incertae sedis</taxon>
        <taxon>Mucoromycota</taxon>
        <taxon>Mucoromycotina</taxon>
        <taxon>Mucoromycetes</taxon>
        <taxon>Mucorales</taxon>
        <taxon>Lichtheimiaceae</taxon>
        <taxon>Lichtheimia</taxon>
    </lineage>
</organism>
<dbReference type="PANTHER" id="PTHR10334">
    <property type="entry name" value="CYSTEINE-RICH SECRETORY PROTEIN-RELATED"/>
    <property type="match status" value="1"/>
</dbReference>
<feature type="compositionally biased region" description="Low complexity" evidence="1">
    <location>
        <begin position="57"/>
        <end position="67"/>
    </location>
</feature>
<proteinExistence type="predicted"/>
<reference evidence="4" key="1">
    <citation type="journal article" date="2014" name="Genome Announc.">
        <title>De novo whole-genome sequence and genome annotation of Lichtheimia ramosa.</title>
        <authorList>
            <person name="Linde J."/>
            <person name="Schwartze V."/>
            <person name="Binder U."/>
            <person name="Lass-Florl C."/>
            <person name="Voigt K."/>
            <person name="Horn F."/>
        </authorList>
    </citation>
    <scope>NUCLEOTIDE SEQUENCE</scope>
    <source>
        <strain evidence="4">JMRC FSU:6197</strain>
    </source>
</reference>
<dbReference type="SUPFAM" id="SSF55797">
    <property type="entry name" value="PR-1-like"/>
    <property type="match status" value="1"/>
</dbReference>
<dbReference type="PROSITE" id="PS01009">
    <property type="entry name" value="CRISP_1"/>
    <property type="match status" value="1"/>
</dbReference>
<evidence type="ECO:0000259" key="3">
    <source>
        <dbReference type="SMART" id="SM00198"/>
    </source>
</evidence>
<dbReference type="InterPro" id="IPR035940">
    <property type="entry name" value="CAP_sf"/>
</dbReference>
<name>A0A077WZK6_9FUNG</name>
<dbReference type="InterPro" id="IPR001283">
    <property type="entry name" value="CRISP-related"/>
</dbReference>
<dbReference type="OrthoDB" id="337038at2759"/>
<keyword evidence="2" id="KW-0732">Signal</keyword>
<feature type="chain" id="PRO_5001726570" description="SCP domain-containing protein" evidence="2">
    <location>
        <begin position="25"/>
        <end position="286"/>
    </location>
</feature>
<feature type="region of interest" description="Disordered" evidence="1">
    <location>
        <begin position="28"/>
        <end position="155"/>
    </location>
</feature>
<feature type="compositionally biased region" description="Polar residues" evidence="1">
    <location>
        <begin position="80"/>
        <end position="92"/>
    </location>
</feature>
<feature type="compositionally biased region" description="Basic and acidic residues" evidence="1">
    <location>
        <begin position="68"/>
        <end position="78"/>
    </location>
</feature>
<dbReference type="Pfam" id="PF00188">
    <property type="entry name" value="CAP"/>
    <property type="match status" value="1"/>
</dbReference>
<protein>
    <recommendedName>
        <fullName evidence="3">SCP domain-containing protein</fullName>
    </recommendedName>
</protein>
<accession>A0A077WZK6</accession>
<sequence>MVSYTFISAAVLAIAGISPWSAMAAPVSSSNVTSADGGPPGGDNGNHFGWYKHEQDGNQGDENNQGDNGHHYGWEKHNHTSAGQNVPSSSFGGNHHDPMPTAPISIMPLPSMSASLTASASSTQSASDSSKPTSSGSSATPSSSGSAGGASNSSDQDTILQLHNKFRSQHSAPALKWNETLAEFAQNWSDGCKFEHSQNGKYGENLAWNYGDWEKAITAWYDEEKDYDYNSASFSSGTGHFTQIVWVDTTEIGCGVSDCSNGPIYTCSYYPPGNVMGEFKDNVLPN</sequence>
<gene>
    <name evidence="4" type="ORF">LRAMOSA04840</name>
</gene>
<dbReference type="EMBL" id="LK023368">
    <property type="protein sequence ID" value="CDS12654.1"/>
    <property type="molecule type" value="Genomic_DNA"/>
</dbReference>
<dbReference type="InterPro" id="IPR018244">
    <property type="entry name" value="Allrgn_V5/Tpx1_CS"/>
</dbReference>
<dbReference type="PRINTS" id="PR00837">
    <property type="entry name" value="V5TPXLIKE"/>
</dbReference>
<dbReference type="GO" id="GO:0005576">
    <property type="term" value="C:extracellular region"/>
    <property type="evidence" value="ECO:0007669"/>
    <property type="project" value="InterPro"/>
</dbReference>
<dbReference type="SMART" id="SM00198">
    <property type="entry name" value="SCP"/>
    <property type="match status" value="1"/>
</dbReference>
<feature type="signal peptide" evidence="2">
    <location>
        <begin position="1"/>
        <end position="24"/>
    </location>
</feature>
<evidence type="ECO:0000313" key="4">
    <source>
        <dbReference type="EMBL" id="CDS12654.1"/>
    </source>
</evidence>
<dbReference type="PROSITE" id="PS01010">
    <property type="entry name" value="CRISP_2"/>
    <property type="match status" value="1"/>
</dbReference>
<dbReference type="Gene3D" id="3.40.33.10">
    <property type="entry name" value="CAP"/>
    <property type="match status" value="1"/>
</dbReference>
<dbReference type="InterPro" id="IPR014044">
    <property type="entry name" value="CAP_dom"/>
</dbReference>
<evidence type="ECO:0000256" key="1">
    <source>
        <dbReference type="SAM" id="MobiDB-lite"/>
    </source>
</evidence>